<protein>
    <recommendedName>
        <fullName evidence="5">Rubredoxin</fullName>
    </recommendedName>
</protein>
<dbReference type="PANTHER" id="PTHR47627">
    <property type="entry name" value="RUBREDOXIN"/>
    <property type="match status" value="1"/>
</dbReference>
<comment type="similarity">
    <text evidence="5">Belongs to the rubredoxin family.</text>
</comment>
<dbReference type="PANTHER" id="PTHR47627:SF1">
    <property type="entry name" value="RUBREDOXIN-1-RELATED"/>
    <property type="match status" value="1"/>
</dbReference>
<proteinExistence type="inferred from homology"/>
<dbReference type="Gene3D" id="2.20.28.10">
    <property type="match status" value="1"/>
</dbReference>
<dbReference type="GO" id="GO:0005506">
    <property type="term" value="F:iron ion binding"/>
    <property type="evidence" value="ECO:0007669"/>
    <property type="project" value="UniProtKB-UniRule"/>
</dbReference>
<dbReference type="SUPFAM" id="SSF57802">
    <property type="entry name" value="Rubredoxin-like"/>
    <property type="match status" value="1"/>
</dbReference>
<keyword evidence="2 5" id="KW-0479">Metal-binding</keyword>
<dbReference type="GO" id="GO:0043448">
    <property type="term" value="P:alkane catabolic process"/>
    <property type="evidence" value="ECO:0007669"/>
    <property type="project" value="TreeGrafter"/>
</dbReference>
<organism evidence="7 8">
    <name type="scientific">Ruminococcus flavefaciens</name>
    <dbReference type="NCBI Taxonomy" id="1265"/>
    <lineage>
        <taxon>Bacteria</taxon>
        <taxon>Bacillati</taxon>
        <taxon>Bacillota</taxon>
        <taxon>Clostridia</taxon>
        <taxon>Eubacteriales</taxon>
        <taxon>Oscillospiraceae</taxon>
        <taxon>Ruminococcus</taxon>
    </lineage>
</organism>
<dbReference type="PROSITE" id="PS50903">
    <property type="entry name" value="RUBREDOXIN_LIKE"/>
    <property type="match status" value="1"/>
</dbReference>
<dbReference type="RefSeq" id="WP_072950164.1">
    <property type="nucleotide sequence ID" value="NZ_FRCT01000005.1"/>
</dbReference>
<evidence type="ECO:0000259" key="6">
    <source>
        <dbReference type="PROSITE" id="PS50903"/>
    </source>
</evidence>
<evidence type="ECO:0000256" key="2">
    <source>
        <dbReference type="ARBA" id="ARBA00022723"/>
    </source>
</evidence>
<dbReference type="InterPro" id="IPR024934">
    <property type="entry name" value="Rubredoxin-like_dom"/>
</dbReference>
<evidence type="ECO:0000313" key="7">
    <source>
        <dbReference type="EMBL" id="SHM47717.1"/>
    </source>
</evidence>
<accession>A0A1M7J5L4</accession>
<feature type="domain" description="Rubredoxin-like" evidence="6">
    <location>
        <begin position="3"/>
        <end position="51"/>
    </location>
</feature>
<dbReference type="Pfam" id="PF00301">
    <property type="entry name" value="Rubredoxin"/>
    <property type="match status" value="1"/>
</dbReference>
<dbReference type="FunFam" id="2.20.28.10:FF:000001">
    <property type="entry name" value="Rubredoxin"/>
    <property type="match status" value="1"/>
</dbReference>
<evidence type="ECO:0000313" key="8">
    <source>
        <dbReference type="Proteomes" id="UP000184394"/>
    </source>
</evidence>
<dbReference type="OrthoDB" id="9802447at2"/>
<dbReference type="GO" id="GO:0009055">
    <property type="term" value="F:electron transfer activity"/>
    <property type="evidence" value="ECO:0007669"/>
    <property type="project" value="TreeGrafter"/>
</dbReference>
<dbReference type="InterPro" id="IPR024935">
    <property type="entry name" value="Rubredoxin_dom"/>
</dbReference>
<sequence>MVYVCDACGWEYDEEKGSPENGIAPGTKFEDLPDDFECPLCGASKEIFSET</sequence>
<dbReference type="AlphaFoldDB" id="A0A1M7J5L4"/>
<dbReference type="Proteomes" id="UP000184394">
    <property type="component" value="Unassembled WGS sequence"/>
</dbReference>
<reference evidence="7 8" key="1">
    <citation type="submission" date="2016-11" db="EMBL/GenBank/DDBJ databases">
        <authorList>
            <person name="Jaros S."/>
            <person name="Januszkiewicz K."/>
            <person name="Wedrychowicz H."/>
        </authorList>
    </citation>
    <scope>NUCLEOTIDE SEQUENCE [LARGE SCALE GENOMIC DNA]</scope>
    <source>
        <strain evidence="7 8">Y1</strain>
    </source>
</reference>
<keyword evidence="3 5" id="KW-0249">Electron transport</keyword>
<evidence type="ECO:0000256" key="1">
    <source>
        <dbReference type="ARBA" id="ARBA00022448"/>
    </source>
</evidence>
<name>A0A1M7J5L4_RUMFL</name>
<evidence type="ECO:0000256" key="5">
    <source>
        <dbReference type="RuleBase" id="RU003820"/>
    </source>
</evidence>
<gene>
    <name evidence="7" type="ORF">SAMN04487860_105121</name>
</gene>
<comment type="cofactor">
    <cofactor evidence="5">
        <name>Fe(3+)</name>
        <dbReference type="ChEBI" id="CHEBI:29034"/>
    </cofactor>
</comment>
<dbReference type="EMBL" id="FRCT01000005">
    <property type="protein sequence ID" value="SHM47717.1"/>
    <property type="molecule type" value="Genomic_DNA"/>
</dbReference>
<keyword evidence="4 5" id="KW-0408">Iron</keyword>
<dbReference type="CDD" id="cd00730">
    <property type="entry name" value="rubredoxin"/>
    <property type="match status" value="1"/>
</dbReference>
<keyword evidence="1" id="KW-0813">Transport</keyword>
<dbReference type="InterPro" id="IPR050526">
    <property type="entry name" value="Rubredoxin_ET"/>
</dbReference>
<evidence type="ECO:0000256" key="3">
    <source>
        <dbReference type="ARBA" id="ARBA00022982"/>
    </source>
</evidence>
<dbReference type="PRINTS" id="PR00163">
    <property type="entry name" value="RUBREDOXIN"/>
</dbReference>
<evidence type="ECO:0000256" key="4">
    <source>
        <dbReference type="ARBA" id="ARBA00023004"/>
    </source>
</evidence>